<comment type="caution">
    <text evidence="2">The sequence shown here is derived from an EMBL/GenBank/DDBJ whole genome shotgun (WGS) entry which is preliminary data.</text>
</comment>
<evidence type="ECO:0000256" key="1">
    <source>
        <dbReference type="SAM" id="MobiDB-lite"/>
    </source>
</evidence>
<dbReference type="OrthoDB" id="3853525at2"/>
<accession>A0A4U0SFX3</accession>
<keyword evidence="3" id="KW-1185">Reference proteome</keyword>
<dbReference type="AlphaFoldDB" id="A0A4U0SFX3"/>
<name>A0A4U0SFX3_9ACTN</name>
<evidence type="ECO:0000313" key="3">
    <source>
        <dbReference type="Proteomes" id="UP000305778"/>
    </source>
</evidence>
<reference evidence="2 3" key="1">
    <citation type="submission" date="2019-04" db="EMBL/GenBank/DDBJ databases">
        <title>Streptomyces oryziradicis sp. nov., a novel actinomycete isolated from rhizosphere soil of rice (Oryza sativa L.).</title>
        <authorList>
            <person name="Li C."/>
        </authorList>
    </citation>
    <scope>NUCLEOTIDE SEQUENCE [LARGE SCALE GENOMIC DNA]</scope>
    <source>
        <strain evidence="2 3">NEAU-C40</strain>
    </source>
</reference>
<organism evidence="2 3">
    <name type="scientific">Actinacidiphila oryziradicis</name>
    <dbReference type="NCBI Taxonomy" id="2571141"/>
    <lineage>
        <taxon>Bacteria</taxon>
        <taxon>Bacillati</taxon>
        <taxon>Actinomycetota</taxon>
        <taxon>Actinomycetes</taxon>
        <taxon>Kitasatosporales</taxon>
        <taxon>Streptomycetaceae</taxon>
        <taxon>Actinacidiphila</taxon>
    </lineage>
</organism>
<gene>
    <name evidence="2" type="ORF">FCI23_27695</name>
</gene>
<evidence type="ECO:0000313" key="2">
    <source>
        <dbReference type="EMBL" id="TKA08494.1"/>
    </source>
</evidence>
<feature type="region of interest" description="Disordered" evidence="1">
    <location>
        <begin position="1"/>
        <end position="29"/>
    </location>
</feature>
<protein>
    <submittedName>
        <fullName evidence="2">Uncharacterized protein</fullName>
    </submittedName>
</protein>
<proteinExistence type="predicted"/>
<dbReference type="Proteomes" id="UP000305778">
    <property type="component" value="Unassembled WGS sequence"/>
</dbReference>
<sequence length="73" mass="8425">MPPSPTEKVSCDGPRQDRPHPPGHTRHLQPDELNARGLWITCLRCRACRDWLLLNVRHQVIVRLHSLQMALIS</sequence>
<dbReference type="EMBL" id="SUMC01000030">
    <property type="protein sequence ID" value="TKA08494.1"/>
    <property type="molecule type" value="Genomic_DNA"/>
</dbReference>